<sequence>MKVTSLLPFFVASQSPTCTATLPAVHRLNVSVTAAENGQSVIQCWQLTMPPSLVTIGHATFQSQTLGDLQSGSLNIFLPGLNLGLHAAPTKQWVIVLAGSIKVYLQNNQSEANTAFVSSGTSGILLAVDTKDVSPVGHITETIEQTALLFMPTANGTVPEHRVLHNHVCAGEDLL</sequence>
<dbReference type="AlphaFoldDB" id="A0AAN6FSC5"/>
<evidence type="ECO:0000313" key="2">
    <source>
        <dbReference type="Proteomes" id="UP001168146"/>
    </source>
</evidence>
<organism evidence="1 2">
    <name type="scientific">Friedmanniomyces endolithicus</name>
    <dbReference type="NCBI Taxonomy" id="329885"/>
    <lineage>
        <taxon>Eukaryota</taxon>
        <taxon>Fungi</taxon>
        <taxon>Dikarya</taxon>
        <taxon>Ascomycota</taxon>
        <taxon>Pezizomycotina</taxon>
        <taxon>Dothideomycetes</taxon>
        <taxon>Dothideomycetidae</taxon>
        <taxon>Mycosphaerellales</taxon>
        <taxon>Teratosphaeriaceae</taxon>
        <taxon>Friedmanniomyces</taxon>
    </lineage>
</organism>
<evidence type="ECO:0000313" key="1">
    <source>
        <dbReference type="EMBL" id="KAK0322914.1"/>
    </source>
</evidence>
<reference evidence="1" key="1">
    <citation type="submission" date="2021-12" db="EMBL/GenBank/DDBJ databases">
        <title>Black yeast isolated from Biological Soil Crust.</title>
        <authorList>
            <person name="Kurbessoian T."/>
        </authorList>
    </citation>
    <scope>NUCLEOTIDE SEQUENCE</scope>
    <source>
        <strain evidence="1">CCFEE 5208</strain>
    </source>
</reference>
<comment type="caution">
    <text evidence="1">The sequence shown here is derived from an EMBL/GenBank/DDBJ whole genome shotgun (WGS) entry which is preliminary data.</text>
</comment>
<protein>
    <submittedName>
        <fullName evidence="1">Uncharacterized protein</fullName>
    </submittedName>
</protein>
<gene>
    <name evidence="1" type="ORF">LTR82_005842</name>
</gene>
<dbReference type="Proteomes" id="UP001168146">
    <property type="component" value="Unassembled WGS sequence"/>
</dbReference>
<dbReference type="EMBL" id="JASUXU010000014">
    <property type="protein sequence ID" value="KAK0322914.1"/>
    <property type="molecule type" value="Genomic_DNA"/>
</dbReference>
<proteinExistence type="predicted"/>
<name>A0AAN6FSC5_9PEZI</name>
<accession>A0AAN6FSC5</accession>